<comment type="caution">
    <text evidence="2">The sequence shown here is derived from an EMBL/GenBank/DDBJ whole genome shotgun (WGS) entry which is preliminary data.</text>
</comment>
<feature type="region of interest" description="Disordered" evidence="1">
    <location>
        <begin position="185"/>
        <end position="206"/>
    </location>
</feature>
<dbReference type="GO" id="GO:0070449">
    <property type="term" value="C:elongin complex"/>
    <property type="evidence" value="ECO:0007669"/>
    <property type="project" value="InterPro"/>
</dbReference>
<organism evidence="2 3">
    <name type="scientific">Oleoguttula mirabilis</name>
    <dbReference type="NCBI Taxonomy" id="1507867"/>
    <lineage>
        <taxon>Eukaryota</taxon>
        <taxon>Fungi</taxon>
        <taxon>Dikarya</taxon>
        <taxon>Ascomycota</taxon>
        <taxon>Pezizomycotina</taxon>
        <taxon>Dothideomycetes</taxon>
        <taxon>Dothideomycetidae</taxon>
        <taxon>Mycosphaerellales</taxon>
        <taxon>Teratosphaeriaceae</taxon>
        <taxon>Oleoguttula</taxon>
    </lineage>
</organism>
<feature type="compositionally biased region" description="Low complexity" evidence="1">
    <location>
        <begin position="289"/>
        <end position="308"/>
    </location>
</feature>
<protein>
    <recommendedName>
        <fullName evidence="4">Elongin-A</fullName>
    </recommendedName>
</protein>
<gene>
    <name evidence="2" type="ORF">LTR36_008544</name>
</gene>
<dbReference type="Proteomes" id="UP001324427">
    <property type="component" value="Unassembled WGS sequence"/>
</dbReference>
<dbReference type="Pfam" id="PF06881">
    <property type="entry name" value="Elongin_A"/>
    <property type="match status" value="1"/>
</dbReference>
<feature type="compositionally biased region" description="Basic and acidic residues" evidence="1">
    <location>
        <begin position="190"/>
        <end position="199"/>
    </location>
</feature>
<evidence type="ECO:0008006" key="4">
    <source>
        <dbReference type="Google" id="ProtNLM"/>
    </source>
</evidence>
<dbReference type="PANTHER" id="PTHR15141">
    <property type="entry name" value="TRANSCRIPTION ELONGATION FACTOR B POLYPEPTIDE 3"/>
    <property type="match status" value="1"/>
</dbReference>
<name>A0AAV9JTJ6_9PEZI</name>
<dbReference type="InterPro" id="IPR010684">
    <property type="entry name" value="RNA_pol_II_trans_fac_SIII_A"/>
</dbReference>
<dbReference type="AlphaFoldDB" id="A0AAV9JTJ6"/>
<dbReference type="GO" id="GO:0006368">
    <property type="term" value="P:transcription elongation by RNA polymerase II"/>
    <property type="evidence" value="ECO:0007669"/>
    <property type="project" value="InterPro"/>
</dbReference>
<accession>A0AAV9JTJ6</accession>
<feature type="region of interest" description="Disordered" evidence="1">
    <location>
        <begin position="277"/>
        <end position="362"/>
    </location>
</feature>
<evidence type="ECO:0000313" key="2">
    <source>
        <dbReference type="EMBL" id="KAK4548771.1"/>
    </source>
</evidence>
<dbReference type="Gene3D" id="6.10.250.3180">
    <property type="match status" value="1"/>
</dbReference>
<reference evidence="2 3" key="1">
    <citation type="submission" date="2021-11" db="EMBL/GenBank/DDBJ databases">
        <title>Black yeast isolated from Biological Soil Crust.</title>
        <authorList>
            <person name="Kurbessoian T."/>
        </authorList>
    </citation>
    <scope>NUCLEOTIDE SEQUENCE [LARGE SCALE GENOMIC DNA]</scope>
    <source>
        <strain evidence="2 3">CCFEE 5522</strain>
    </source>
</reference>
<sequence>MAPPTLQSMAVRSCIRSLPGITDVADTPYELIKPVLRRIQNPHQLHEIETNSPHIADADAELWRAFIARDIPQWQDKIIEPKNPRSWWKVYGKLVRQEERAKEEQEAKLTAAMSGLKQEREANRAQFVGKVIPQGKTSSRSAFVDGVRNTHASSSWGTSDRTPALQNAKRGKDIVAAIRKQSALAASERGAGRKDDRFSKSMVPSGRSQIQAAPAWMVREQQKPVSAAALVARTASLANKTAPTVFAPKRAAPTATDRALNDAIRSDNVAREASLRALTQPKAKIGSRSAASSPAPTAHPTTSALSPPGAVRSVPSGGNASRPSIGTSAPNRIPSPNPAQALLRKRPGATGSPLMPAKRRKV</sequence>
<dbReference type="InterPro" id="IPR051870">
    <property type="entry name" value="Elongin-A_domain"/>
</dbReference>
<proteinExistence type="predicted"/>
<feature type="compositionally biased region" description="Polar residues" evidence="1">
    <location>
        <begin position="316"/>
        <end position="330"/>
    </location>
</feature>
<evidence type="ECO:0000313" key="3">
    <source>
        <dbReference type="Proteomes" id="UP001324427"/>
    </source>
</evidence>
<dbReference type="PANTHER" id="PTHR15141:SF76">
    <property type="entry name" value="TRANSCRIPTION ELONGATION FACTOR B POLYPEPTIDE 3"/>
    <property type="match status" value="1"/>
</dbReference>
<keyword evidence="3" id="KW-1185">Reference proteome</keyword>
<dbReference type="EMBL" id="JAVFHQ010000006">
    <property type="protein sequence ID" value="KAK4548771.1"/>
    <property type="molecule type" value="Genomic_DNA"/>
</dbReference>
<evidence type="ECO:0000256" key="1">
    <source>
        <dbReference type="SAM" id="MobiDB-lite"/>
    </source>
</evidence>